<dbReference type="Pfam" id="PF13490">
    <property type="entry name" value="zf-HC2"/>
    <property type="match status" value="1"/>
</dbReference>
<evidence type="ECO:0000313" key="4">
    <source>
        <dbReference type="Proteomes" id="UP000675379"/>
    </source>
</evidence>
<dbReference type="Proteomes" id="UP000675379">
    <property type="component" value="Unassembled WGS sequence"/>
</dbReference>
<evidence type="ECO:0000313" key="3">
    <source>
        <dbReference type="EMBL" id="MBR0575172.1"/>
    </source>
</evidence>
<feature type="transmembrane region" description="Helical" evidence="1">
    <location>
        <begin position="201"/>
        <end position="221"/>
    </location>
</feature>
<sequence>MNIPCAIIQDLLPLYTEDLLSDESKGVVEEHLHQCTLCQTELQALKSATPLPEDRSTVPLQKIQQRIQAGKMKTGLLYAAIAMLFALLLMLWLTAPRYLEYSPSQLRFVEADGKVMAVLGEEVTGYELSQGPGGEYTLTLWNSFWDQRVLHRQAGEVLLNPHGEKVEAVYYSSASGFPDRLIYGQPLTGEEGRITLPRLALNYYLLLAVGLLLVLGAMALVRRRSPGLRRLALVPLAYILSHVLVLGGSSSTYAILRDLSGILMVMIPVYGILWMINQRFFSPKISEGKNN</sequence>
<keyword evidence="1" id="KW-1133">Transmembrane helix</keyword>
<name>A0A941HQH6_9CLOT</name>
<evidence type="ECO:0000259" key="2">
    <source>
        <dbReference type="Pfam" id="PF13490"/>
    </source>
</evidence>
<accession>A0A941HQH6</accession>
<protein>
    <submittedName>
        <fullName evidence="3">Zf-HC2 domain-containing protein</fullName>
    </submittedName>
</protein>
<comment type="caution">
    <text evidence="3">The sequence shown here is derived from an EMBL/GenBank/DDBJ whole genome shotgun (WGS) entry which is preliminary data.</text>
</comment>
<keyword evidence="1" id="KW-0812">Transmembrane</keyword>
<keyword evidence="4" id="KW-1185">Reference proteome</keyword>
<dbReference type="InterPro" id="IPR027383">
    <property type="entry name" value="Znf_put"/>
</dbReference>
<dbReference type="EMBL" id="JAGSCS010000002">
    <property type="protein sequence ID" value="MBR0575172.1"/>
    <property type="molecule type" value="Genomic_DNA"/>
</dbReference>
<reference evidence="3" key="1">
    <citation type="submission" date="2021-04" db="EMBL/GenBank/DDBJ databases">
        <title>Proteiniclasticum sedimins sp. nov., an obligate anaerobic bacterium isolated from anaerobic sludge.</title>
        <authorList>
            <person name="Liu J."/>
        </authorList>
    </citation>
    <scope>NUCLEOTIDE SEQUENCE</scope>
    <source>
        <strain evidence="3">BAD-10</strain>
    </source>
</reference>
<proteinExistence type="predicted"/>
<evidence type="ECO:0000256" key="1">
    <source>
        <dbReference type="SAM" id="Phobius"/>
    </source>
</evidence>
<dbReference type="RefSeq" id="WP_211799688.1">
    <property type="nucleotide sequence ID" value="NZ_JAGSCS010000002.1"/>
</dbReference>
<feature type="domain" description="Putative zinc-finger" evidence="2">
    <location>
        <begin position="5"/>
        <end position="38"/>
    </location>
</feature>
<gene>
    <name evidence="3" type="ORF">KCG48_02345</name>
</gene>
<feature type="transmembrane region" description="Helical" evidence="1">
    <location>
        <begin position="75"/>
        <end position="95"/>
    </location>
</feature>
<dbReference type="AlphaFoldDB" id="A0A941HQH6"/>
<feature type="transmembrane region" description="Helical" evidence="1">
    <location>
        <begin position="259"/>
        <end position="276"/>
    </location>
</feature>
<feature type="transmembrane region" description="Helical" evidence="1">
    <location>
        <begin position="233"/>
        <end position="253"/>
    </location>
</feature>
<organism evidence="3 4">
    <name type="scientific">Proteiniclasticum sediminis</name>
    <dbReference type="NCBI Taxonomy" id="2804028"/>
    <lineage>
        <taxon>Bacteria</taxon>
        <taxon>Bacillati</taxon>
        <taxon>Bacillota</taxon>
        <taxon>Clostridia</taxon>
        <taxon>Eubacteriales</taxon>
        <taxon>Clostridiaceae</taxon>
        <taxon>Proteiniclasticum</taxon>
    </lineage>
</organism>
<keyword evidence="1" id="KW-0472">Membrane</keyword>